<evidence type="ECO:0000313" key="4">
    <source>
        <dbReference type="Proteomes" id="UP001596524"/>
    </source>
</evidence>
<evidence type="ECO:0000259" key="2">
    <source>
        <dbReference type="Pfam" id="PF13407"/>
    </source>
</evidence>
<keyword evidence="4" id="KW-1185">Reference proteome</keyword>
<feature type="chain" id="PRO_5046872411" evidence="1">
    <location>
        <begin position="29"/>
        <end position="395"/>
    </location>
</feature>
<organism evidence="3 4">
    <name type="scientific">Nocardioides astragali</name>
    <dbReference type="NCBI Taxonomy" id="1776736"/>
    <lineage>
        <taxon>Bacteria</taxon>
        <taxon>Bacillati</taxon>
        <taxon>Actinomycetota</taxon>
        <taxon>Actinomycetes</taxon>
        <taxon>Propionibacteriales</taxon>
        <taxon>Nocardioidaceae</taxon>
        <taxon>Nocardioides</taxon>
    </lineage>
</organism>
<evidence type="ECO:0000256" key="1">
    <source>
        <dbReference type="SAM" id="SignalP"/>
    </source>
</evidence>
<dbReference type="Proteomes" id="UP001596524">
    <property type="component" value="Unassembled WGS sequence"/>
</dbReference>
<gene>
    <name evidence="3" type="ORF">ACFQO6_12200</name>
</gene>
<dbReference type="Pfam" id="PF13407">
    <property type="entry name" value="Peripla_BP_4"/>
    <property type="match status" value="1"/>
</dbReference>
<reference evidence="4" key="1">
    <citation type="journal article" date="2019" name="Int. J. Syst. Evol. Microbiol.">
        <title>The Global Catalogue of Microorganisms (GCM) 10K type strain sequencing project: providing services to taxonomists for standard genome sequencing and annotation.</title>
        <authorList>
            <consortium name="The Broad Institute Genomics Platform"/>
            <consortium name="The Broad Institute Genome Sequencing Center for Infectious Disease"/>
            <person name="Wu L."/>
            <person name="Ma J."/>
        </authorList>
    </citation>
    <scope>NUCLEOTIDE SEQUENCE [LARGE SCALE GENOMIC DNA]</scope>
    <source>
        <strain evidence="4">FCH27</strain>
    </source>
</reference>
<accession>A0ABW2N141</accession>
<comment type="caution">
    <text evidence="3">The sequence shown here is derived from an EMBL/GenBank/DDBJ whole genome shotgun (WGS) entry which is preliminary data.</text>
</comment>
<name>A0ABW2N141_9ACTN</name>
<dbReference type="InterPro" id="IPR025997">
    <property type="entry name" value="SBP_2_dom"/>
</dbReference>
<sequence length="395" mass="41198">MTHSRTRTRGFAMVATSVALMTMLGACAQDSVKDKAPTGTAADTEAGIEEAKALLESWSAPLTDYPEEPALSAPVDMAGKTVHIVALGDQIPVIHGVAVGLQDALTEVGATSKICDGKFNPTAVADCLKSAGDQGADAVVSLFVDYAMAGTAFDALADKGVKVLVGGVEPSGGRESDETLAFYDNTGRVDALYEAMSVSAVANGGADAQILWLKLMDSTTTRSASEKGIAKAEELCPTCKVATAEFTTPNLDKLPSAVSAALVSHPDTDLLIVPVDSFVPPALQGVQSAGFGDKVKVISSSSDLAGLQRIKDGQQVSDLGTPVIYEGWKYANGLMQLMAGDEVAPVEPEDMVTRDFNAENVGELELSTDAYFTPDWFGDDSFKQVFLAAWGVDAS</sequence>
<dbReference type="RefSeq" id="WP_255888446.1">
    <property type="nucleotide sequence ID" value="NZ_JAFMZM010000001.1"/>
</dbReference>
<protein>
    <submittedName>
        <fullName evidence="3">Sugar ABC transporter substrate-binding protein</fullName>
    </submittedName>
</protein>
<dbReference type="SUPFAM" id="SSF53822">
    <property type="entry name" value="Periplasmic binding protein-like I"/>
    <property type="match status" value="1"/>
</dbReference>
<dbReference type="Gene3D" id="3.40.50.2300">
    <property type="match status" value="2"/>
</dbReference>
<dbReference type="PROSITE" id="PS51257">
    <property type="entry name" value="PROKAR_LIPOPROTEIN"/>
    <property type="match status" value="1"/>
</dbReference>
<evidence type="ECO:0000313" key="3">
    <source>
        <dbReference type="EMBL" id="MFC7361036.1"/>
    </source>
</evidence>
<dbReference type="EMBL" id="JBHTCH010000014">
    <property type="protein sequence ID" value="MFC7361036.1"/>
    <property type="molecule type" value="Genomic_DNA"/>
</dbReference>
<dbReference type="InterPro" id="IPR028082">
    <property type="entry name" value="Peripla_BP_I"/>
</dbReference>
<proteinExistence type="predicted"/>
<feature type="domain" description="Periplasmic binding protein" evidence="2">
    <location>
        <begin position="94"/>
        <end position="341"/>
    </location>
</feature>
<keyword evidence="1" id="KW-0732">Signal</keyword>
<feature type="signal peptide" evidence="1">
    <location>
        <begin position="1"/>
        <end position="28"/>
    </location>
</feature>